<evidence type="ECO:0000256" key="1">
    <source>
        <dbReference type="ARBA" id="ARBA00006672"/>
    </source>
</evidence>
<keyword evidence="8" id="KW-1185">Reference proteome</keyword>
<sequence>MHSMINEDESTIETGIITDVQDLKSGTIVMEFTPRINIGRRSRNTSAALKKLLSKSLFVGKSTPWKGSVTVVPIDSVVPIDNFNFNCIPVFKIHLSKGFRNKNTKTTRMETSKILDGLYVLGTKCGLDVLPLLYASKTKTYAVFSPSSFWKTLHFTEDQHLTETFLAYKNENRQCFYCSDADFSSFEKHIRTNKIPLIRFDDIAQTHVTIGFEESQRNEFIFPGSETFNQPAYDESTERFPIQVTDDEETEIPSQQHTDRSGQMQSNTRQEQQNSKKWETAKYPDYEDFKYRLESFRGWPLTEPSPRTLCEAGFFFTGHSYDLVRCFCCGIDLKDFSDTDNPLLEHAKHSENCSFLLDHLGSREAVERYKQRFVTQDPEEIRRRQRDQFQRQQGRAAANYRAKHERFRTLKSRMDTFINWPQHLSQRPQQLAEAGMYFTGVDDHCRCFACDGGLRKWEPGDDPWIEHCRWFPACPFAREIKGDGFINLVQLSADHVLEENGSNSQDEASCAMAALTIDDAKIQKIVEQNKDALVQDMGFSIVDVKTAIFEQGNPNPDINDIVIRLEVLNDRRQVEENLKQTHAPPDSGGPFPTERLLEENQRLKNMLLCHLCYNNSVNALFLPCTHHKYCMECTEHIDRCPHCNRSIKERIRTYMT</sequence>
<evidence type="ECO:0000259" key="6">
    <source>
        <dbReference type="PROSITE" id="PS50089"/>
    </source>
</evidence>
<dbReference type="GO" id="GO:0005737">
    <property type="term" value="C:cytoplasm"/>
    <property type="evidence" value="ECO:0007669"/>
    <property type="project" value="TreeGrafter"/>
</dbReference>
<comment type="similarity">
    <text evidence="1">Belongs to the IAP family.</text>
</comment>
<name>A0A9D4D0Y7_DREPO</name>
<dbReference type="Proteomes" id="UP000828390">
    <property type="component" value="Unassembled WGS sequence"/>
</dbReference>
<dbReference type="Pfam" id="PF00653">
    <property type="entry name" value="BIR"/>
    <property type="match status" value="2"/>
</dbReference>
<dbReference type="InterPro" id="IPR013083">
    <property type="entry name" value="Znf_RING/FYVE/PHD"/>
</dbReference>
<dbReference type="InterPro" id="IPR001370">
    <property type="entry name" value="BIR_rpt"/>
</dbReference>
<dbReference type="CDD" id="cd00022">
    <property type="entry name" value="BIR"/>
    <property type="match status" value="2"/>
</dbReference>
<dbReference type="SMART" id="SM00238">
    <property type="entry name" value="BIR"/>
    <property type="match status" value="2"/>
</dbReference>
<evidence type="ECO:0000256" key="2">
    <source>
        <dbReference type="ARBA" id="ARBA00022771"/>
    </source>
</evidence>
<dbReference type="EMBL" id="JAIWYP010000011">
    <property type="protein sequence ID" value="KAH3736650.1"/>
    <property type="molecule type" value="Genomic_DNA"/>
</dbReference>
<feature type="compositionally biased region" description="Polar residues" evidence="5">
    <location>
        <begin position="252"/>
        <end position="273"/>
    </location>
</feature>
<comment type="caution">
    <text evidence="7">The sequence shown here is derived from an EMBL/GenBank/DDBJ whole genome shotgun (WGS) entry which is preliminary data.</text>
</comment>
<dbReference type="InterPro" id="IPR050784">
    <property type="entry name" value="IAP"/>
</dbReference>
<keyword evidence="3" id="KW-0862">Zinc</keyword>
<dbReference type="Pfam" id="PF13920">
    <property type="entry name" value="zf-C3HC4_3"/>
    <property type="match status" value="1"/>
</dbReference>
<reference evidence="7" key="1">
    <citation type="journal article" date="2019" name="bioRxiv">
        <title>The Genome of the Zebra Mussel, Dreissena polymorpha: A Resource for Invasive Species Research.</title>
        <authorList>
            <person name="McCartney M.A."/>
            <person name="Auch B."/>
            <person name="Kono T."/>
            <person name="Mallez S."/>
            <person name="Zhang Y."/>
            <person name="Obille A."/>
            <person name="Becker A."/>
            <person name="Abrahante J.E."/>
            <person name="Garbe J."/>
            <person name="Badalamenti J.P."/>
            <person name="Herman A."/>
            <person name="Mangelson H."/>
            <person name="Liachko I."/>
            <person name="Sullivan S."/>
            <person name="Sone E.D."/>
            <person name="Koren S."/>
            <person name="Silverstein K.A.T."/>
            <person name="Beckman K.B."/>
            <person name="Gohl D.M."/>
        </authorList>
    </citation>
    <scope>NUCLEOTIDE SEQUENCE</scope>
    <source>
        <strain evidence="7">Duluth1</strain>
        <tissue evidence="7">Whole animal</tissue>
    </source>
</reference>
<dbReference type="GO" id="GO:0008270">
    <property type="term" value="F:zinc ion binding"/>
    <property type="evidence" value="ECO:0007669"/>
    <property type="project" value="UniProtKB-KW"/>
</dbReference>
<organism evidence="7 8">
    <name type="scientific">Dreissena polymorpha</name>
    <name type="common">Zebra mussel</name>
    <name type="synonym">Mytilus polymorpha</name>
    <dbReference type="NCBI Taxonomy" id="45954"/>
    <lineage>
        <taxon>Eukaryota</taxon>
        <taxon>Metazoa</taxon>
        <taxon>Spiralia</taxon>
        <taxon>Lophotrochozoa</taxon>
        <taxon>Mollusca</taxon>
        <taxon>Bivalvia</taxon>
        <taxon>Autobranchia</taxon>
        <taxon>Heteroconchia</taxon>
        <taxon>Euheterodonta</taxon>
        <taxon>Imparidentia</taxon>
        <taxon>Neoheterodontei</taxon>
        <taxon>Myida</taxon>
        <taxon>Dreissenoidea</taxon>
        <taxon>Dreissenidae</taxon>
        <taxon>Dreissena</taxon>
    </lineage>
</organism>
<proteinExistence type="inferred from homology"/>
<dbReference type="Gene3D" id="3.30.40.10">
    <property type="entry name" value="Zinc/RING finger domain, C3HC4 (zinc finger)"/>
    <property type="match status" value="1"/>
</dbReference>
<reference evidence="7" key="2">
    <citation type="submission" date="2020-11" db="EMBL/GenBank/DDBJ databases">
        <authorList>
            <person name="McCartney M.A."/>
            <person name="Auch B."/>
            <person name="Kono T."/>
            <person name="Mallez S."/>
            <person name="Becker A."/>
            <person name="Gohl D.M."/>
            <person name="Silverstein K.A.T."/>
            <person name="Koren S."/>
            <person name="Bechman K.B."/>
            <person name="Herman A."/>
            <person name="Abrahante J.E."/>
            <person name="Garbe J."/>
        </authorList>
    </citation>
    <scope>NUCLEOTIDE SEQUENCE</scope>
    <source>
        <strain evidence="7">Duluth1</strain>
        <tissue evidence="7">Whole animal</tissue>
    </source>
</reference>
<dbReference type="AlphaFoldDB" id="A0A9D4D0Y7"/>
<feature type="region of interest" description="Disordered" evidence="5">
    <location>
        <begin position="247"/>
        <end position="277"/>
    </location>
</feature>
<evidence type="ECO:0000313" key="7">
    <source>
        <dbReference type="EMBL" id="KAH3736650.1"/>
    </source>
</evidence>
<gene>
    <name evidence="7" type="ORF">DPMN_043222</name>
</gene>
<keyword evidence="2 4" id="KW-0863">Zinc-finger</keyword>
<dbReference type="GO" id="GO:0051726">
    <property type="term" value="P:regulation of cell cycle"/>
    <property type="evidence" value="ECO:0007669"/>
    <property type="project" value="TreeGrafter"/>
</dbReference>
<evidence type="ECO:0000313" key="8">
    <source>
        <dbReference type="Proteomes" id="UP000828390"/>
    </source>
</evidence>
<dbReference type="PANTHER" id="PTHR10044:SF139">
    <property type="entry name" value="DEATH-ASSOCIATED INHIBITOR OF APOPTOSIS 2"/>
    <property type="match status" value="1"/>
</dbReference>
<evidence type="ECO:0000256" key="5">
    <source>
        <dbReference type="SAM" id="MobiDB-lite"/>
    </source>
</evidence>
<dbReference type="InterPro" id="IPR001841">
    <property type="entry name" value="Znf_RING"/>
</dbReference>
<dbReference type="Gene3D" id="1.10.1170.10">
    <property type="entry name" value="Inhibitor Of Apoptosis Protein (2mihbC-IAP-1), Chain A"/>
    <property type="match status" value="2"/>
</dbReference>
<evidence type="ECO:0000256" key="4">
    <source>
        <dbReference type="PROSITE-ProRule" id="PRU00175"/>
    </source>
</evidence>
<dbReference type="GO" id="GO:0005634">
    <property type="term" value="C:nucleus"/>
    <property type="evidence" value="ECO:0007669"/>
    <property type="project" value="TreeGrafter"/>
</dbReference>
<keyword evidence="2 4" id="KW-0479">Metal-binding</keyword>
<dbReference type="PANTHER" id="PTHR10044">
    <property type="entry name" value="INHIBITOR OF APOPTOSIS"/>
    <property type="match status" value="1"/>
</dbReference>
<evidence type="ECO:0000256" key="3">
    <source>
        <dbReference type="ARBA" id="ARBA00022833"/>
    </source>
</evidence>
<accession>A0A9D4D0Y7</accession>
<feature type="domain" description="RING-type" evidence="6">
    <location>
        <begin position="609"/>
        <end position="644"/>
    </location>
</feature>
<dbReference type="SUPFAM" id="SSF57924">
    <property type="entry name" value="Inhibitor of apoptosis (IAP) repeat"/>
    <property type="match status" value="2"/>
</dbReference>
<protein>
    <recommendedName>
        <fullName evidence="6">RING-type domain-containing protein</fullName>
    </recommendedName>
</protein>
<dbReference type="PROSITE" id="PS50089">
    <property type="entry name" value="ZF_RING_2"/>
    <property type="match status" value="1"/>
</dbReference>
<dbReference type="PROSITE" id="PS01282">
    <property type="entry name" value="BIR_REPEAT_1"/>
    <property type="match status" value="1"/>
</dbReference>
<dbReference type="PROSITE" id="PS50143">
    <property type="entry name" value="BIR_REPEAT_2"/>
    <property type="match status" value="2"/>
</dbReference>